<sequence>MSNLKNTFHCALLLVVTATCSQANAAEENDSFDVKLLKTKSYLLNLPTATYRDLSTTFAQLYNKTLLTTDITNSAFNDTTLYDLVAFPLLSTPTNNLQFEVFGQLYDKKNIAYSQMSHSHAMYEFYSQNKQINQKKENVAVGFGMSFDLEKDVQVKTLYSTGQIPGYGDSQLSLGVEVKY</sequence>
<feature type="chain" id="PRO_5046112455" description="Outer membrane protein beta-barrel domain-containing protein" evidence="1">
    <location>
        <begin position="26"/>
        <end position="180"/>
    </location>
</feature>
<keyword evidence="3" id="KW-1185">Reference proteome</keyword>
<proteinExistence type="predicted"/>
<evidence type="ECO:0000313" key="2">
    <source>
        <dbReference type="EMBL" id="MCE2594882.1"/>
    </source>
</evidence>
<feature type="signal peptide" evidence="1">
    <location>
        <begin position="1"/>
        <end position="25"/>
    </location>
</feature>
<evidence type="ECO:0008006" key="4">
    <source>
        <dbReference type="Google" id="ProtNLM"/>
    </source>
</evidence>
<name>A0ABS8W9V4_9GAMM</name>
<organism evidence="2 3">
    <name type="scientific">Motilimonas cestriensis</name>
    <dbReference type="NCBI Taxonomy" id="2742685"/>
    <lineage>
        <taxon>Bacteria</taxon>
        <taxon>Pseudomonadati</taxon>
        <taxon>Pseudomonadota</taxon>
        <taxon>Gammaproteobacteria</taxon>
        <taxon>Alteromonadales</taxon>
        <taxon>Alteromonadales genera incertae sedis</taxon>
        <taxon>Motilimonas</taxon>
    </lineage>
</organism>
<evidence type="ECO:0000313" key="3">
    <source>
        <dbReference type="Proteomes" id="UP001201273"/>
    </source>
</evidence>
<dbReference type="RefSeq" id="WP_233052392.1">
    <property type="nucleotide sequence ID" value="NZ_JAIMJA010000007.1"/>
</dbReference>
<protein>
    <recommendedName>
        <fullName evidence="4">Outer membrane protein beta-barrel domain-containing protein</fullName>
    </recommendedName>
</protein>
<dbReference type="Proteomes" id="UP001201273">
    <property type="component" value="Unassembled WGS sequence"/>
</dbReference>
<reference evidence="2 3" key="1">
    <citation type="journal article" date="2022" name="Environ. Microbiol. Rep.">
        <title>Eco-phylogenetic analyses reveal divergent evolution of vitamin B12 metabolism in the marine bacterial family 'Psychromonadaceae'.</title>
        <authorList>
            <person name="Jin X."/>
            <person name="Yang Y."/>
            <person name="Cao H."/>
            <person name="Gao B."/>
            <person name="Zhao Z."/>
        </authorList>
    </citation>
    <scope>NUCLEOTIDE SEQUENCE [LARGE SCALE GENOMIC DNA]</scope>
    <source>
        <strain evidence="2 3">MKS20</strain>
    </source>
</reference>
<evidence type="ECO:0000256" key="1">
    <source>
        <dbReference type="SAM" id="SignalP"/>
    </source>
</evidence>
<gene>
    <name evidence="2" type="ORF">K6Y31_08650</name>
</gene>
<accession>A0ABS8W9V4</accession>
<comment type="caution">
    <text evidence="2">The sequence shown here is derived from an EMBL/GenBank/DDBJ whole genome shotgun (WGS) entry which is preliminary data.</text>
</comment>
<keyword evidence="1" id="KW-0732">Signal</keyword>
<dbReference type="EMBL" id="JAIMJA010000007">
    <property type="protein sequence ID" value="MCE2594882.1"/>
    <property type="molecule type" value="Genomic_DNA"/>
</dbReference>